<evidence type="ECO:0000256" key="10">
    <source>
        <dbReference type="ARBA" id="ARBA00023170"/>
    </source>
</evidence>
<evidence type="ECO:0000256" key="3">
    <source>
        <dbReference type="ARBA" id="ARBA00022606"/>
    </source>
</evidence>
<dbReference type="OrthoDB" id="9808408at2"/>
<keyword evidence="8" id="KW-0157">Chromophore</keyword>
<gene>
    <name evidence="12" type="ORF">FBQ74_14570</name>
</gene>
<dbReference type="InterPro" id="IPR001294">
    <property type="entry name" value="Phytochrome"/>
</dbReference>
<dbReference type="Proteomes" id="UP000304912">
    <property type="component" value="Chromosome"/>
</dbReference>
<dbReference type="Gene3D" id="3.30.450.20">
    <property type="entry name" value="PAS domain"/>
    <property type="match status" value="1"/>
</dbReference>
<evidence type="ECO:0000256" key="6">
    <source>
        <dbReference type="ARBA" id="ARBA00022777"/>
    </source>
</evidence>
<accession>A0A5B7YGI0</accession>
<evidence type="ECO:0000256" key="2">
    <source>
        <dbReference type="ARBA" id="ARBA00022553"/>
    </source>
</evidence>
<keyword evidence="5" id="KW-0547">Nucleotide-binding</keyword>
<dbReference type="InterPro" id="IPR013515">
    <property type="entry name" value="Phytochrome_cen-reg"/>
</dbReference>
<dbReference type="SUPFAM" id="SSF55785">
    <property type="entry name" value="PYP-like sensor domain (PAS domain)"/>
    <property type="match status" value="1"/>
</dbReference>
<keyword evidence="6" id="KW-0418">Kinase</keyword>
<evidence type="ECO:0000256" key="8">
    <source>
        <dbReference type="ARBA" id="ARBA00022991"/>
    </source>
</evidence>
<dbReference type="GO" id="GO:0000160">
    <property type="term" value="P:phosphorelay signal transduction system"/>
    <property type="evidence" value="ECO:0007669"/>
    <property type="project" value="UniProtKB-KW"/>
</dbReference>
<dbReference type="EMBL" id="CP039852">
    <property type="protein sequence ID" value="QCZ94615.1"/>
    <property type="molecule type" value="Genomic_DNA"/>
</dbReference>
<dbReference type="Pfam" id="PF01590">
    <property type="entry name" value="GAF"/>
    <property type="match status" value="1"/>
</dbReference>
<dbReference type="Gene3D" id="3.30.450.270">
    <property type="match status" value="1"/>
</dbReference>
<dbReference type="Pfam" id="PF08446">
    <property type="entry name" value="PAS_2"/>
    <property type="match status" value="1"/>
</dbReference>
<dbReference type="PANTHER" id="PTHR43065:SF10">
    <property type="entry name" value="PEROXIDE STRESS-ACTIVATED HISTIDINE KINASE MAK3"/>
    <property type="match status" value="1"/>
</dbReference>
<protein>
    <submittedName>
        <fullName evidence="12">GAF domain-containing protein</fullName>
    </submittedName>
</protein>
<dbReference type="GO" id="GO:0005524">
    <property type="term" value="F:ATP binding"/>
    <property type="evidence" value="ECO:0007669"/>
    <property type="project" value="UniProtKB-KW"/>
</dbReference>
<keyword evidence="7" id="KW-0067">ATP-binding</keyword>
<dbReference type="KEGG" id="salk:FBQ74_14570"/>
<keyword evidence="9" id="KW-0902">Two-component regulatory system</keyword>
<dbReference type="InterPro" id="IPR013654">
    <property type="entry name" value="PAS_2"/>
</dbReference>
<dbReference type="GO" id="GO:0006355">
    <property type="term" value="P:regulation of DNA-templated transcription"/>
    <property type="evidence" value="ECO:0007669"/>
    <property type="project" value="InterPro"/>
</dbReference>
<proteinExistence type="predicted"/>
<dbReference type="PRINTS" id="PR01033">
    <property type="entry name" value="PHYTOCHROME"/>
</dbReference>
<keyword evidence="2" id="KW-0597">Phosphoprotein</keyword>
<keyword evidence="4" id="KW-0808">Transferase</keyword>
<dbReference type="Gene3D" id="3.30.450.40">
    <property type="match status" value="1"/>
</dbReference>
<sequence>MDVEELLANCEKEKLHLSGRIQAFGALIIFDEESQTITHVSNNISEFITQDAQSLLGESIDSLDWLDESMLSALDNQPGERSLHYHHTVANSALHIRLIRSEGAILVELERDNPPENLPSYQALESELYPDAPGSWQAEDYYNQLLKTLHSILPFHRLMLYRFDSDWVGEVVSEATSDDDNGYMGLKFPASDIPAIARRMYFQNPSRIIPNVDESPIDIVSQQEDIPDLTWSDLRSVSTVHIQYLRNMDVGASFSIPLIISGKLWGIVACHHPEPLFLDLLTRNTAEKLVRHFCTVFNTFRSRQRLALLSDIEKQVDDMVQKLEEKSSEDSCQYLADTLLKELDASSTALYLNDTWYQAGREIDTSLLNKLDRKVQNDLSDYIFQTQNVLKHYGEEYSEDAIRGILAIKPNFETQTLRCYAFRLPEAQYTEWAGNPDKSVQETDSAGMLSPRSSFKKWTEVRGEASREWTKENQLLAKKVRAVILRQADKFLLA</sequence>
<evidence type="ECO:0000256" key="9">
    <source>
        <dbReference type="ARBA" id="ARBA00023012"/>
    </source>
</evidence>
<dbReference type="GO" id="GO:0016301">
    <property type="term" value="F:kinase activity"/>
    <property type="evidence" value="ECO:0007669"/>
    <property type="project" value="UniProtKB-KW"/>
</dbReference>
<dbReference type="GO" id="GO:0009584">
    <property type="term" value="P:detection of visible light"/>
    <property type="evidence" value="ECO:0007669"/>
    <property type="project" value="InterPro"/>
</dbReference>
<keyword evidence="13" id="KW-1185">Reference proteome</keyword>
<evidence type="ECO:0000313" key="12">
    <source>
        <dbReference type="EMBL" id="QCZ94615.1"/>
    </source>
</evidence>
<dbReference type="Pfam" id="PF00360">
    <property type="entry name" value="PHY"/>
    <property type="match status" value="1"/>
</dbReference>
<reference evidence="12 13" key="1">
    <citation type="submission" date="2019-04" db="EMBL/GenBank/DDBJ databases">
        <title>Salinimonas iocasae sp. nov., a halophilic bacterium isolated from the outer tube casing of tubeworms in Okinawa Trough.</title>
        <authorList>
            <person name="Zhang H."/>
            <person name="Wang H."/>
            <person name="Li C."/>
        </authorList>
    </citation>
    <scope>NUCLEOTIDE SEQUENCE [LARGE SCALE GENOMIC DNA]</scope>
    <source>
        <strain evidence="12 13">KX18D6</strain>
    </source>
</reference>
<dbReference type="GO" id="GO:0009881">
    <property type="term" value="F:photoreceptor activity"/>
    <property type="evidence" value="ECO:0007669"/>
    <property type="project" value="UniProtKB-KW"/>
</dbReference>
<dbReference type="RefSeq" id="WP_139757352.1">
    <property type="nucleotide sequence ID" value="NZ_CP039852.1"/>
</dbReference>
<dbReference type="InterPro" id="IPR016132">
    <property type="entry name" value="Phyto_chromo_attachment"/>
</dbReference>
<keyword evidence="10" id="KW-0675">Receptor</keyword>
<keyword evidence="3" id="KW-0716">Sensory transduction</keyword>
<evidence type="ECO:0000313" key="13">
    <source>
        <dbReference type="Proteomes" id="UP000304912"/>
    </source>
</evidence>
<dbReference type="InterPro" id="IPR003018">
    <property type="entry name" value="GAF"/>
</dbReference>
<dbReference type="InterPro" id="IPR043150">
    <property type="entry name" value="Phytochrome_PHY_sf"/>
</dbReference>
<dbReference type="AlphaFoldDB" id="A0A5B7YGI0"/>
<evidence type="ECO:0000256" key="5">
    <source>
        <dbReference type="ARBA" id="ARBA00022741"/>
    </source>
</evidence>
<dbReference type="SMART" id="SM00065">
    <property type="entry name" value="GAF"/>
    <property type="match status" value="1"/>
</dbReference>
<evidence type="ECO:0000256" key="7">
    <source>
        <dbReference type="ARBA" id="ARBA00022840"/>
    </source>
</evidence>
<dbReference type="PANTHER" id="PTHR43065">
    <property type="entry name" value="SENSOR HISTIDINE KINASE"/>
    <property type="match status" value="1"/>
</dbReference>
<evidence type="ECO:0000256" key="4">
    <source>
        <dbReference type="ARBA" id="ARBA00022679"/>
    </source>
</evidence>
<keyword evidence="1" id="KW-0600">Photoreceptor protein</keyword>
<organism evidence="12 13">
    <name type="scientific">Salinimonas iocasae</name>
    <dbReference type="NCBI Taxonomy" id="2572577"/>
    <lineage>
        <taxon>Bacteria</taxon>
        <taxon>Pseudomonadati</taxon>
        <taxon>Pseudomonadota</taxon>
        <taxon>Gammaproteobacteria</taxon>
        <taxon>Alteromonadales</taxon>
        <taxon>Alteromonadaceae</taxon>
        <taxon>Alteromonas/Salinimonas group</taxon>
        <taxon>Salinimonas</taxon>
    </lineage>
</organism>
<evidence type="ECO:0000259" key="11">
    <source>
        <dbReference type="PROSITE" id="PS50046"/>
    </source>
</evidence>
<dbReference type="InterPro" id="IPR029016">
    <property type="entry name" value="GAF-like_dom_sf"/>
</dbReference>
<name>A0A5B7YGI0_9ALTE</name>
<dbReference type="PROSITE" id="PS50046">
    <property type="entry name" value="PHYTOCHROME_2"/>
    <property type="match status" value="1"/>
</dbReference>
<dbReference type="InterPro" id="IPR035965">
    <property type="entry name" value="PAS-like_dom_sf"/>
</dbReference>
<evidence type="ECO:0000256" key="1">
    <source>
        <dbReference type="ARBA" id="ARBA00022543"/>
    </source>
</evidence>
<feature type="domain" description="Phytochrome chromophore attachment site" evidence="11">
    <location>
        <begin position="137"/>
        <end position="292"/>
    </location>
</feature>
<dbReference type="SUPFAM" id="SSF55781">
    <property type="entry name" value="GAF domain-like"/>
    <property type="match status" value="2"/>
</dbReference>